<comment type="caution">
    <text evidence="2">The sequence shown here is derived from an EMBL/GenBank/DDBJ whole genome shotgun (WGS) entry which is preliminary data.</text>
</comment>
<dbReference type="SUPFAM" id="SSF81383">
    <property type="entry name" value="F-box domain"/>
    <property type="match status" value="1"/>
</dbReference>
<organism evidence="2 3">
    <name type="scientific">Ficus carica</name>
    <name type="common">Common fig</name>
    <dbReference type="NCBI Taxonomy" id="3494"/>
    <lineage>
        <taxon>Eukaryota</taxon>
        <taxon>Viridiplantae</taxon>
        <taxon>Streptophyta</taxon>
        <taxon>Embryophyta</taxon>
        <taxon>Tracheophyta</taxon>
        <taxon>Spermatophyta</taxon>
        <taxon>Magnoliopsida</taxon>
        <taxon>eudicotyledons</taxon>
        <taxon>Gunneridae</taxon>
        <taxon>Pentapetalae</taxon>
        <taxon>rosids</taxon>
        <taxon>fabids</taxon>
        <taxon>Rosales</taxon>
        <taxon>Moraceae</taxon>
        <taxon>Ficeae</taxon>
        <taxon>Ficus</taxon>
    </lineage>
</organism>
<evidence type="ECO:0000259" key="1">
    <source>
        <dbReference type="PROSITE" id="PS50181"/>
    </source>
</evidence>
<name>A0AA87ZJ51_FICCA</name>
<accession>A0AA87ZJ51</accession>
<keyword evidence="3" id="KW-1185">Reference proteome</keyword>
<dbReference type="Pfam" id="PF00646">
    <property type="entry name" value="F-box"/>
    <property type="match status" value="1"/>
</dbReference>
<reference evidence="2" key="1">
    <citation type="submission" date="2023-07" db="EMBL/GenBank/DDBJ databases">
        <title>draft genome sequence of fig (Ficus carica).</title>
        <authorList>
            <person name="Takahashi T."/>
            <person name="Nishimura K."/>
        </authorList>
    </citation>
    <scope>NUCLEOTIDE SEQUENCE</scope>
</reference>
<evidence type="ECO:0000313" key="2">
    <source>
        <dbReference type="EMBL" id="GMN33000.1"/>
    </source>
</evidence>
<dbReference type="Gene3D" id="1.20.1280.50">
    <property type="match status" value="1"/>
</dbReference>
<gene>
    <name evidence="2" type="ORF">TIFTF001_003911</name>
</gene>
<dbReference type="PROSITE" id="PS50181">
    <property type="entry name" value="FBOX"/>
    <property type="match status" value="1"/>
</dbReference>
<proteinExistence type="predicted"/>
<evidence type="ECO:0000313" key="3">
    <source>
        <dbReference type="Proteomes" id="UP001187192"/>
    </source>
</evidence>
<dbReference type="InterPro" id="IPR001810">
    <property type="entry name" value="F-box_dom"/>
</dbReference>
<dbReference type="AlphaFoldDB" id="A0AA87ZJ51"/>
<sequence length="128" mass="14251">MATTSNGVDLPEEVAVEIMSWLPPESLIQFKCVGKSSYTLIKAPMNDPIFVAKHLHNMSNNNISSATSLALICEGPCTCEDSEPNHSPPCYEYQLFYLLTLFHDDDESDRIHHITKDFNLPLIPGLGD</sequence>
<dbReference type="InterPro" id="IPR036047">
    <property type="entry name" value="F-box-like_dom_sf"/>
</dbReference>
<protein>
    <recommendedName>
        <fullName evidence="1">F-box domain-containing protein</fullName>
    </recommendedName>
</protein>
<dbReference type="Proteomes" id="UP001187192">
    <property type="component" value="Unassembled WGS sequence"/>
</dbReference>
<dbReference type="EMBL" id="BTGU01000004">
    <property type="protein sequence ID" value="GMN33000.1"/>
    <property type="molecule type" value="Genomic_DNA"/>
</dbReference>
<feature type="domain" description="F-box" evidence="1">
    <location>
        <begin position="4"/>
        <end position="53"/>
    </location>
</feature>